<evidence type="ECO:0000256" key="1">
    <source>
        <dbReference type="SAM" id="SignalP"/>
    </source>
</evidence>
<dbReference type="Proteomes" id="UP000541535">
    <property type="component" value="Unassembled WGS sequence"/>
</dbReference>
<comment type="caution">
    <text evidence="2">The sequence shown here is derived from an EMBL/GenBank/DDBJ whole genome shotgun (WGS) entry which is preliminary data.</text>
</comment>
<dbReference type="EMBL" id="JACHXD010000003">
    <property type="protein sequence ID" value="MBB3118159.1"/>
    <property type="molecule type" value="Genomic_DNA"/>
</dbReference>
<feature type="chain" id="PRO_5031310919" evidence="1">
    <location>
        <begin position="23"/>
        <end position="153"/>
    </location>
</feature>
<accession>A0A7W5FSU8</accession>
<dbReference type="RefSeq" id="WP_229426089.1">
    <property type="nucleotide sequence ID" value="NZ_JACHXD010000003.1"/>
</dbReference>
<reference evidence="2 3" key="1">
    <citation type="submission" date="2020-08" db="EMBL/GenBank/DDBJ databases">
        <title>Genomic Encyclopedia of Type Strains, Phase III (KMG-III): the genomes of soil and plant-associated and newly described type strains.</title>
        <authorList>
            <person name="Whitman W."/>
        </authorList>
    </citation>
    <scope>NUCLEOTIDE SEQUENCE [LARGE SCALE GENOMIC DNA]</scope>
    <source>
        <strain evidence="2 3">CECT 8897</strain>
    </source>
</reference>
<feature type="signal peptide" evidence="1">
    <location>
        <begin position="1"/>
        <end position="22"/>
    </location>
</feature>
<proteinExistence type="predicted"/>
<protein>
    <submittedName>
        <fullName evidence="2">Uncharacterized protein</fullName>
    </submittedName>
</protein>
<gene>
    <name evidence="2" type="ORF">FHS03_001190</name>
</gene>
<organism evidence="2 3">
    <name type="scientific">Pseudoduganella violacea</name>
    <dbReference type="NCBI Taxonomy" id="1715466"/>
    <lineage>
        <taxon>Bacteria</taxon>
        <taxon>Pseudomonadati</taxon>
        <taxon>Pseudomonadota</taxon>
        <taxon>Betaproteobacteria</taxon>
        <taxon>Burkholderiales</taxon>
        <taxon>Oxalobacteraceae</taxon>
        <taxon>Telluria group</taxon>
        <taxon>Pseudoduganella</taxon>
    </lineage>
</organism>
<sequence>MRIYTKQGLALTLCLLSLNLQARQAASILTEPAALVPAPAEPADKPVLPVVAAFAAAALSGSGVRLAQDESGILSTPLGEEQLSQLRGGSDAPWSEMKLNGAVSNNKAVQVLTGSNTITEGSFANASGLPMVIQNSGANVLIQNATIVNVQLK</sequence>
<name>A0A7W5FSU8_9BURK</name>
<evidence type="ECO:0000313" key="3">
    <source>
        <dbReference type="Proteomes" id="UP000541535"/>
    </source>
</evidence>
<keyword evidence="3" id="KW-1185">Reference proteome</keyword>
<evidence type="ECO:0000313" key="2">
    <source>
        <dbReference type="EMBL" id="MBB3118159.1"/>
    </source>
</evidence>
<dbReference type="AlphaFoldDB" id="A0A7W5FSU8"/>
<keyword evidence="1" id="KW-0732">Signal</keyword>